<dbReference type="Proteomes" id="UP001200430">
    <property type="component" value="Unassembled WGS sequence"/>
</dbReference>
<evidence type="ECO:0000313" key="2">
    <source>
        <dbReference type="EMBL" id="MCF4143077.1"/>
    </source>
</evidence>
<evidence type="ECO:0000256" key="1">
    <source>
        <dbReference type="SAM" id="SignalP"/>
    </source>
</evidence>
<accession>A0ABS9EPF8</accession>
<sequence length="156" mass="17750">MKKLFTLLVLTILLFCTTKACAAFLPFGPIGYEQAEKIAKEASSKDPVAGIYELTKGIYYRGRFLVLPNNLKERPEAKYLGIIVRTQNPYEPLGAVKFWLTEKKPPTTFLAEYYDFSAIATTKAQDKVTHITPRRITVHLMGPVNYPPNQFMKLYP</sequence>
<keyword evidence="3" id="KW-1185">Reference proteome</keyword>
<keyword evidence="1" id="KW-0732">Signal</keyword>
<dbReference type="EMBL" id="JAKGUD010000010">
    <property type="protein sequence ID" value="MCF4143077.1"/>
    <property type="molecule type" value="Genomic_DNA"/>
</dbReference>
<feature type="chain" id="PRO_5047253330" evidence="1">
    <location>
        <begin position="23"/>
        <end position="156"/>
    </location>
</feature>
<dbReference type="RefSeq" id="WP_236099784.1">
    <property type="nucleotide sequence ID" value="NZ_JAKGUD010000010.1"/>
</dbReference>
<comment type="caution">
    <text evidence="2">The sequence shown here is derived from an EMBL/GenBank/DDBJ whole genome shotgun (WGS) entry which is preliminary data.</text>
</comment>
<protein>
    <submittedName>
        <fullName evidence="2">Uncharacterized protein</fullName>
    </submittedName>
</protein>
<evidence type="ECO:0000313" key="3">
    <source>
        <dbReference type="Proteomes" id="UP001200430"/>
    </source>
</evidence>
<feature type="signal peptide" evidence="1">
    <location>
        <begin position="1"/>
        <end position="22"/>
    </location>
</feature>
<organism evidence="2 3">
    <name type="scientific">Dethiosulfovibrio marinus</name>
    <dbReference type="NCBI Taxonomy" id="133532"/>
    <lineage>
        <taxon>Bacteria</taxon>
        <taxon>Thermotogati</taxon>
        <taxon>Synergistota</taxon>
        <taxon>Synergistia</taxon>
        <taxon>Synergistales</taxon>
        <taxon>Dethiosulfovibrionaceae</taxon>
        <taxon>Dethiosulfovibrio</taxon>
    </lineage>
</organism>
<reference evidence="2 3" key="1">
    <citation type="submission" date="2022-01" db="EMBL/GenBank/DDBJ databases">
        <title>Dethiosulfovibrio faecalis sp. nov., a novel proteolytic, non-sulfur-reducing bacterium isolated from a marine aquaculture solid waste bioreactor.</title>
        <authorList>
            <person name="Grabowski S."/>
            <person name="Apolinario E."/>
            <person name="Schneider N."/>
            <person name="Marshall C.W."/>
            <person name="Sowers K.R."/>
        </authorList>
    </citation>
    <scope>NUCLEOTIDE SEQUENCE [LARGE SCALE GENOMIC DNA]</scope>
    <source>
        <strain evidence="2 3">DSM 12537</strain>
    </source>
</reference>
<proteinExistence type="predicted"/>
<name>A0ABS9EPF8_9BACT</name>
<gene>
    <name evidence="2" type="ORF">L2W38_09665</name>
</gene>